<sequence>MSNNVLETILFLIKKKGVTEKECLKQCGINTSFLTDWKNGRIKNPSYDKLVKIAQYFNVSTDYLLLGNDEIEKQKNLITNRNENDMLNLPKEEAELLDAFRHLNKYEKNIIIGKISEMIYNKSVEESNLEIEHSKELINMELRDRLNK</sequence>
<dbReference type="Gene3D" id="1.10.260.40">
    <property type="entry name" value="lambda repressor-like DNA-binding domains"/>
    <property type="match status" value="1"/>
</dbReference>
<proteinExistence type="predicted"/>
<keyword evidence="3" id="KW-1185">Reference proteome</keyword>
<reference evidence="2 3" key="1">
    <citation type="submission" date="2021-03" db="EMBL/GenBank/DDBJ databases">
        <title>Genomic Encyclopedia of Type Strains, Phase IV (KMG-IV): sequencing the most valuable type-strain genomes for metagenomic binning, comparative biology and taxonomic classification.</title>
        <authorList>
            <person name="Goeker M."/>
        </authorList>
    </citation>
    <scope>NUCLEOTIDE SEQUENCE [LARGE SCALE GENOMIC DNA]</scope>
    <source>
        <strain evidence="2 3">DSM 24004</strain>
    </source>
</reference>
<protein>
    <submittedName>
        <fullName evidence="2">Transcriptional regulator with XRE-family HTH domain</fullName>
    </submittedName>
</protein>
<feature type="domain" description="HTH cro/C1-type" evidence="1">
    <location>
        <begin position="25"/>
        <end position="64"/>
    </location>
</feature>
<gene>
    <name evidence="2" type="ORF">J2Z76_002931</name>
</gene>
<organism evidence="2 3">
    <name type="scientific">Sedimentibacter acidaminivorans</name>
    <dbReference type="NCBI Taxonomy" id="913099"/>
    <lineage>
        <taxon>Bacteria</taxon>
        <taxon>Bacillati</taxon>
        <taxon>Bacillota</taxon>
        <taxon>Tissierellia</taxon>
        <taxon>Sedimentibacter</taxon>
    </lineage>
</organism>
<evidence type="ECO:0000313" key="3">
    <source>
        <dbReference type="Proteomes" id="UP001519342"/>
    </source>
</evidence>
<dbReference type="Pfam" id="PF12844">
    <property type="entry name" value="HTH_19"/>
    <property type="match status" value="1"/>
</dbReference>
<evidence type="ECO:0000313" key="2">
    <source>
        <dbReference type="EMBL" id="MBP1927059.1"/>
    </source>
</evidence>
<dbReference type="InterPro" id="IPR010982">
    <property type="entry name" value="Lambda_DNA-bd_dom_sf"/>
</dbReference>
<dbReference type="RefSeq" id="WP_209512772.1">
    <property type="nucleotide sequence ID" value="NZ_JAGGKS010000009.1"/>
</dbReference>
<comment type="caution">
    <text evidence="2">The sequence shown here is derived from an EMBL/GenBank/DDBJ whole genome shotgun (WGS) entry which is preliminary data.</text>
</comment>
<dbReference type="Proteomes" id="UP001519342">
    <property type="component" value="Unassembled WGS sequence"/>
</dbReference>
<accession>A0ABS4GH87</accession>
<dbReference type="InterPro" id="IPR001387">
    <property type="entry name" value="Cro/C1-type_HTH"/>
</dbReference>
<evidence type="ECO:0000259" key="1">
    <source>
        <dbReference type="PROSITE" id="PS50943"/>
    </source>
</evidence>
<dbReference type="PROSITE" id="PS50943">
    <property type="entry name" value="HTH_CROC1"/>
    <property type="match status" value="1"/>
</dbReference>
<name>A0ABS4GH87_9FIRM</name>
<dbReference type="EMBL" id="JAGGKS010000009">
    <property type="protein sequence ID" value="MBP1927059.1"/>
    <property type="molecule type" value="Genomic_DNA"/>
</dbReference>
<dbReference type="SUPFAM" id="SSF47413">
    <property type="entry name" value="lambda repressor-like DNA-binding domains"/>
    <property type="match status" value="1"/>
</dbReference>
<dbReference type="CDD" id="cd00093">
    <property type="entry name" value="HTH_XRE"/>
    <property type="match status" value="1"/>
</dbReference>